<dbReference type="Pfam" id="PF13193">
    <property type="entry name" value="AMP-binding_C"/>
    <property type="match status" value="1"/>
</dbReference>
<dbReference type="InterPro" id="IPR045851">
    <property type="entry name" value="AMP-bd_C_sf"/>
</dbReference>
<evidence type="ECO:0000259" key="3">
    <source>
        <dbReference type="Pfam" id="PF13193"/>
    </source>
</evidence>
<sequence length="582" mass="61297">MAGETAAVAALESDGPGAAMPWLRSYPPGVSWDIGLPSETLPELFDAAVARFGQKTCLDFMGRRWTFAEMGALVDSAAAGFRGLGVAPGTRVGLHLPNSPFFIAAFFGALKAGAIVVNYSPLYVEEELAAQVADSGTEVMVSIDLDPLLPRALALLDRPGSPLKHVVACQFSSALPMAKGLAFRVLRRKSVAAVPRGDARVVPFKSLCGQPGTAGAAYAAKPEDVAVLQYTGGTTGVPKGVMLTHANLCGNARQSIAWDTATREGEERVLAVLPFFHIFALTAVMIVAVARGNTLVALPRFDFEAVMAAIRRCRPTVLPGVPTLFKALLDKGATKEDLSSLRRCVSGGAPMPAQVQSDFEARSGCSVTEGYGLTEASPVCFANPPGPGNRLGTIGLPVPGTRAEIRSLEDPSRALPGGEKGELCVAGPQVMKGYWNRPADTAAVLGADGFLRTGDVGIMDADGYVTLVDRIKDLILVSGFNVYPRVVEEALYRHPDVAAATVVGMPDEYQGEAPAAFVEPRPGATLAEEALREFLKDKLSSVEMPKLIEVRDALPRSNVGKLTKTELRSEVLARASKGTAAA</sequence>
<feature type="transmembrane region" description="Helical" evidence="1">
    <location>
        <begin position="269"/>
        <end position="290"/>
    </location>
</feature>
<reference evidence="5" key="1">
    <citation type="journal article" date="2019" name="Int. J. Syst. Evol. Microbiol.">
        <title>The Global Catalogue of Microorganisms (GCM) 10K type strain sequencing project: providing services to taxonomists for standard genome sequencing and annotation.</title>
        <authorList>
            <consortium name="The Broad Institute Genomics Platform"/>
            <consortium name="The Broad Institute Genome Sequencing Center for Infectious Disease"/>
            <person name="Wu L."/>
            <person name="Ma J."/>
        </authorList>
    </citation>
    <scope>NUCLEOTIDE SEQUENCE [LARGE SCALE GENOMIC DNA]</scope>
    <source>
        <strain evidence="5">JCM 9933</strain>
    </source>
</reference>
<dbReference type="InterPro" id="IPR050237">
    <property type="entry name" value="ATP-dep_AMP-bd_enzyme"/>
</dbReference>
<keyword evidence="5" id="KW-1185">Reference proteome</keyword>
<dbReference type="Pfam" id="PF00501">
    <property type="entry name" value="AMP-binding"/>
    <property type="match status" value="1"/>
</dbReference>
<protein>
    <submittedName>
        <fullName evidence="4">Long-chain fatty acid--CoA ligase</fullName>
    </submittedName>
</protein>
<dbReference type="EMBL" id="BAAAFZ010000002">
    <property type="protein sequence ID" value="GAA0566776.1"/>
    <property type="molecule type" value="Genomic_DNA"/>
</dbReference>
<dbReference type="PANTHER" id="PTHR43767">
    <property type="entry name" value="LONG-CHAIN-FATTY-ACID--COA LIGASE"/>
    <property type="match status" value="1"/>
</dbReference>
<dbReference type="InterPro" id="IPR025110">
    <property type="entry name" value="AMP-bd_C"/>
</dbReference>
<keyword evidence="1" id="KW-1133">Transmembrane helix</keyword>
<feature type="domain" description="AMP-dependent synthetase/ligase" evidence="2">
    <location>
        <begin position="45"/>
        <end position="435"/>
    </location>
</feature>
<keyword evidence="1" id="KW-0812">Transmembrane</keyword>
<dbReference type="CDD" id="cd05936">
    <property type="entry name" value="FC-FACS_FadD_like"/>
    <property type="match status" value="1"/>
</dbReference>
<evidence type="ECO:0000259" key="2">
    <source>
        <dbReference type="Pfam" id="PF00501"/>
    </source>
</evidence>
<dbReference type="InterPro" id="IPR020845">
    <property type="entry name" value="AMP-binding_CS"/>
</dbReference>
<dbReference type="GO" id="GO:0016874">
    <property type="term" value="F:ligase activity"/>
    <property type="evidence" value="ECO:0007669"/>
    <property type="project" value="UniProtKB-KW"/>
</dbReference>
<comment type="caution">
    <text evidence="4">The sequence shown here is derived from an EMBL/GenBank/DDBJ whole genome shotgun (WGS) entry which is preliminary data.</text>
</comment>
<dbReference type="RefSeq" id="WP_343893162.1">
    <property type="nucleotide sequence ID" value="NZ_BAAAFZ010000002.1"/>
</dbReference>
<keyword evidence="4" id="KW-0436">Ligase</keyword>
<accession>A0ABP3PGU7</accession>
<evidence type="ECO:0000313" key="4">
    <source>
        <dbReference type="EMBL" id="GAA0566776.1"/>
    </source>
</evidence>
<dbReference type="InterPro" id="IPR000873">
    <property type="entry name" value="AMP-dep_synth/lig_dom"/>
</dbReference>
<proteinExistence type="predicted"/>
<organism evidence="4 5">
    <name type="scientific">Craurococcus roseus</name>
    <dbReference type="NCBI Taxonomy" id="77585"/>
    <lineage>
        <taxon>Bacteria</taxon>
        <taxon>Pseudomonadati</taxon>
        <taxon>Pseudomonadota</taxon>
        <taxon>Alphaproteobacteria</taxon>
        <taxon>Acetobacterales</taxon>
        <taxon>Acetobacteraceae</taxon>
        <taxon>Craurococcus</taxon>
    </lineage>
</organism>
<dbReference type="InterPro" id="IPR042099">
    <property type="entry name" value="ANL_N_sf"/>
</dbReference>
<dbReference type="SUPFAM" id="SSF56801">
    <property type="entry name" value="Acetyl-CoA synthetase-like"/>
    <property type="match status" value="1"/>
</dbReference>
<name>A0ABP3PGU7_9PROT</name>
<evidence type="ECO:0000313" key="5">
    <source>
        <dbReference type="Proteomes" id="UP001501588"/>
    </source>
</evidence>
<keyword evidence="1" id="KW-0472">Membrane</keyword>
<gene>
    <name evidence="4" type="ORF">GCM10009416_00970</name>
</gene>
<dbReference type="PANTHER" id="PTHR43767:SF12">
    <property type="entry name" value="AMP-DEPENDENT SYNTHETASE AND LIGASE"/>
    <property type="match status" value="1"/>
</dbReference>
<dbReference type="Gene3D" id="3.40.50.12780">
    <property type="entry name" value="N-terminal domain of ligase-like"/>
    <property type="match status" value="1"/>
</dbReference>
<dbReference type="Proteomes" id="UP001501588">
    <property type="component" value="Unassembled WGS sequence"/>
</dbReference>
<dbReference type="PROSITE" id="PS00455">
    <property type="entry name" value="AMP_BINDING"/>
    <property type="match status" value="1"/>
</dbReference>
<feature type="domain" description="AMP-binding enzyme C-terminal" evidence="3">
    <location>
        <begin position="487"/>
        <end position="561"/>
    </location>
</feature>
<evidence type="ECO:0000256" key="1">
    <source>
        <dbReference type="SAM" id="Phobius"/>
    </source>
</evidence>
<dbReference type="Gene3D" id="3.30.300.30">
    <property type="match status" value="1"/>
</dbReference>